<feature type="region of interest" description="Disordered" evidence="2">
    <location>
        <begin position="500"/>
        <end position="539"/>
    </location>
</feature>
<dbReference type="SUPFAM" id="SSF54928">
    <property type="entry name" value="RNA-binding domain, RBD"/>
    <property type="match status" value="2"/>
</dbReference>
<evidence type="ECO:0000313" key="5">
    <source>
        <dbReference type="Proteomes" id="UP001491310"/>
    </source>
</evidence>
<keyword evidence="1" id="KW-0694">RNA-binding</keyword>
<gene>
    <name evidence="4" type="ORF">WJX75_007355</name>
</gene>
<feature type="domain" description="RRM" evidence="3">
    <location>
        <begin position="25"/>
        <end position="90"/>
    </location>
</feature>
<name>A0ABR2Z4D4_9CHLO</name>
<evidence type="ECO:0000259" key="3">
    <source>
        <dbReference type="PROSITE" id="PS50102"/>
    </source>
</evidence>
<dbReference type="PROSITE" id="PS50102">
    <property type="entry name" value="RRM"/>
    <property type="match status" value="2"/>
</dbReference>
<dbReference type="InterPro" id="IPR053260">
    <property type="entry name" value="hnRNP"/>
</dbReference>
<dbReference type="EMBL" id="JALJOT010000001">
    <property type="protein sequence ID" value="KAK9918833.1"/>
    <property type="molecule type" value="Genomic_DNA"/>
</dbReference>
<evidence type="ECO:0000313" key="4">
    <source>
        <dbReference type="EMBL" id="KAK9918833.1"/>
    </source>
</evidence>
<organism evidence="4 5">
    <name type="scientific">Coccomyxa subellipsoidea</name>
    <dbReference type="NCBI Taxonomy" id="248742"/>
    <lineage>
        <taxon>Eukaryota</taxon>
        <taxon>Viridiplantae</taxon>
        <taxon>Chlorophyta</taxon>
        <taxon>core chlorophytes</taxon>
        <taxon>Trebouxiophyceae</taxon>
        <taxon>Trebouxiophyceae incertae sedis</taxon>
        <taxon>Coccomyxaceae</taxon>
        <taxon>Coccomyxa</taxon>
    </lineage>
</organism>
<dbReference type="PANTHER" id="PTHR48035">
    <property type="entry name" value="HETEROGENEOUS NUCLEAR RIBONUCLEOPROTEIN 1"/>
    <property type="match status" value="1"/>
</dbReference>
<dbReference type="InterPro" id="IPR000504">
    <property type="entry name" value="RRM_dom"/>
</dbReference>
<dbReference type="PANTHER" id="PTHR48035:SF2">
    <property type="entry name" value="RNA-BINDING REGION RNP-1 DOMAIN-CONTAINING PROTEIN"/>
    <property type="match status" value="1"/>
</dbReference>
<dbReference type="Pfam" id="PF00076">
    <property type="entry name" value="RRM_1"/>
    <property type="match status" value="2"/>
</dbReference>
<dbReference type="Proteomes" id="UP001491310">
    <property type="component" value="Unassembled WGS sequence"/>
</dbReference>
<protein>
    <recommendedName>
        <fullName evidence="3">RRM domain-containing protein</fullName>
    </recommendedName>
</protein>
<dbReference type="InterPro" id="IPR035979">
    <property type="entry name" value="RBD_domain_sf"/>
</dbReference>
<sequence length="539" mass="55435">MKAASQPREDVGKYRLWVHCPGLLESQLTEYFGQFGNILDIYLPRDRHNGTRKNFGFATFENEEGLQRTLAAGSEHVIAGKTVRVNAAGPRPELPLLYLQQGRLQQPMGPPPPAAGIPGPSGGMGGPALVGDPAGAANRGSGPRIYVGGIPTAVSETMVRNHFTQWGQVVDVYFPKDKYLNRRKNFCFVTFATQQAAEKAAAQSDREINGYRIESISITHDRQEHYQRQSIMTPQVGPSGFGGKGQSAAERGGMRWMGTARGGYGAGGANTGNMGGMAGLSVPMAAMNIGGHGGGGGGRWSGAAGAGANPYLYGGMGGPVMGGYGELQQPAQQQFMLSGGVAYSTMDAMFGVGGQLTPGQLGGGGHLALDDEALRYMDPQGSLNYGQIDYSMMPGSGGSGSIPQDIGIPTSLVAAGGVPYGRAYLGASPAGGWQPQPAAPLAAAQSAMSHLPQQHSLSSLGSSGTGSVAAALAEAHSAQSGQLEDAAAAAAAAAQMLAASRSGSFSQLQQQSPPQGGPGGSVRGAGYPQGRPQPRGQYR</sequence>
<feature type="domain" description="RRM" evidence="3">
    <location>
        <begin position="143"/>
        <end position="223"/>
    </location>
</feature>
<feature type="region of interest" description="Disordered" evidence="2">
    <location>
        <begin position="107"/>
        <end position="126"/>
    </location>
</feature>
<evidence type="ECO:0000256" key="1">
    <source>
        <dbReference type="PROSITE-ProRule" id="PRU00176"/>
    </source>
</evidence>
<dbReference type="SMART" id="SM00360">
    <property type="entry name" value="RRM"/>
    <property type="match status" value="2"/>
</dbReference>
<reference evidence="4 5" key="1">
    <citation type="journal article" date="2024" name="Nat. Commun.">
        <title>Phylogenomics reveals the evolutionary origins of lichenization in chlorophyte algae.</title>
        <authorList>
            <person name="Puginier C."/>
            <person name="Libourel C."/>
            <person name="Otte J."/>
            <person name="Skaloud P."/>
            <person name="Haon M."/>
            <person name="Grisel S."/>
            <person name="Petersen M."/>
            <person name="Berrin J.G."/>
            <person name="Delaux P.M."/>
            <person name="Dal Grande F."/>
            <person name="Keller J."/>
        </authorList>
    </citation>
    <scope>NUCLEOTIDE SEQUENCE [LARGE SCALE GENOMIC DNA]</scope>
    <source>
        <strain evidence="4 5">SAG 216-7</strain>
    </source>
</reference>
<accession>A0ABR2Z4D4</accession>
<keyword evidence="5" id="KW-1185">Reference proteome</keyword>
<evidence type="ECO:0000256" key="2">
    <source>
        <dbReference type="SAM" id="MobiDB-lite"/>
    </source>
</evidence>
<dbReference type="Gene3D" id="3.30.70.330">
    <property type="match status" value="2"/>
</dbReference>
<dbReference type="InterPro" id="IPR012677">
    <property type="entry name" value="Nucleotide-bd_a/b_plait_sf"/>
</dbReference>
<feature type="compositionally biased region" description="Low complexity" evidence="2">
    <location>
        <begin position="500"/>
        <end position="514"/>
    </location>
</feature>
<comment type="caution">
    <text evidence="4">The sequence shown here is derived from an EMBL/GenBank/DDBJ whole genome shotgun (WGS) entry which is preliminary data.</text>
</comment>
<proteinExistence type="predicted"/>